<dbReference type="KEGG" id="euz:DVS28_a4233"/>
<dbReference type="Pfam" id="PF12974">
    <property type="entry name" value="Phosphonate-bd"/>
    <property type="match status" value="1"/>
</dbReference>
<evidence type="ECO:0000313" key="1">
    <source>
        <dbReference type="EMBL" id="AXV08900.1"/>
    </source>
</evidence>
<accession>A0A346Y353</accession>
<name>A0A346Y353_9ACTN</name>
<dbReference type="EMBL" id="CP031165">
    <property type="protein sequence ID" value="AXV08900.1"/>
    <property type="molecule type" value="Genomic_DNA"/>
</dbReference>
<keyword evidence="2" id="KW-1185">Reference proteome</keyword>
<dbReference type="PANTHER" id="PTHR35841:SF1">
    <property type="entry name" value="PHOSPHONATES-BINDING PERIPLASMIC PROTEIN"/>
    <property type="match status" value="1"/>
</dbReference>
<proteinExistence type="predicted"/>
<gene>
    <name evidence="1" type="ORF">DVS28_a4233</name>
</gene>
<organism evidence="1 2">
    <name type="scientific">Euzebya pacifica</name>
    <dbReference type="NCBI Taxonomy" id="1608957"/>
    <lineage>
        <taxon>Bacteria</taxon>
        <taxon>Bacillati</taxon>
        <taxon>Actinomycetota</taxon>
        <taxon>Nitriliruptoria</taxon>
        <taxon>Euzebyales</taxon>
    </lineage>
</organism>
<dbReference type="Gene3D" id="3.40.190.10">
    <property type="entry name" value="Periplasmic binding protein-like II"/>
    <property type="match status" value="2"/>
</dbReference>
<evidence type="ECO:0000313" key="2">
    <source>
        <dbReference type="Proteomes" id="UP000264006"/>
    </source>
</evidence>
<dbReference type="AlphaFoldDB" id="A0A346Y353"/>
<dbReference type="Proteomes" id="UP000264006">
    <property type="component" value="Chromosome"/>
</dbReference>
<dbReference type="PANTHER" id="PTHR35841">
    <property type="entry name" value="PHOSPHONATES-BINDING PERIPLASMIC PROTEIN"/>
    <property type="match status" value="1"/>
</dbReference>
<reference evidence="1 2" key="1">
    <citation type="submission" date="2018-09" db="EMBL/GenBank/DDBJ databases">
        <title>Complete genome sequence of Euzebya sp. DY32-46 isolated from seawater of Pacific Ocean.</title>
        <authorList>
            <person name="Xu L."/>
            <person name="Wu Y.-H."/>
            <person name="Xu X.-W."/>
        </authorList>
    </citation>
    <scope>NUCLEOTIDE SEQUENCE [LARGE SCALE GENOMIC DNA]</scope>
    <source>
        <strain evidence="1 2">DY32-46</strain>
    </source>
</reference>
<protein>
    <submittedName>
        <fullName evidence="1">ABC-type phosphate/phosphonate transport system periplasmic component-like</fullName>
    </submittedName>
</protein>
<dbReference type="RefSeq" id="WP_114593171.1">
    <property type="nucleotide sequence ID" value="NZ_CP031165.1"/>
</dbReference>
<dbReference type="OrthoDB" id="527737at2"/>
<sequence>MLDHPLHLRTFLSPSIPASLFEALAGHIGRSLGCEVVLSFDETRSGPRPGEPEPFSTAEVDVAFVCATSWVWLTAVPDPPIRLVGAAWVPIDPRSEDQPVYFGDVVIGPGGPTSLTDLPGRRIAYNDDVSLSGYHSLRLALVQQGIDVHAVDFVRSGSHLRSLELLQRDEVDAAAIDSTVWHRVCHEQPALDLVAIAALGPHPVQPAVARTDLPAAVRVAVRAALLSAHRDADVTAALTHARLRRFVPIDDTRYRILADELARSA</sequence>
<dbReference type="SUPFAM" id="SSF53850">
    <property type="entry name" value="Periplasmic binding protein-like II"/>
    <property type="match status" value="1"/>
</dbReference>